<name>A0ABM1TIE9_LIMPO</name>
<accession>A0ABM1TIE9</accession>
<dbReference type="GeneID" id="106471336"/>
<dbReference type="PROSITE" id="PS51777">
    <property type="entry name" value="RH2"/>
    <property type="match status" value="1"/>
</dbReference>
<dbReference type="RefSeq" id="XP_022255655.1">
    <property type="nucleotide sequence ID" value="XM_022399947.1"/>
</dbReference>
<evidence type="ECO:0000256" key="2">
    <source>
        <dbReference type="SAM" id="Coils"/>
    </source>
</evidence>
<dbReference type="Pfam" id="PF11461">
    <property type="entry name" value="RILP"/>
    <property type="match status" value="1"/>
</dbReference>
<dbReference type="InterPro" id="IPR034744">
    <property type="entry name" value="RH2"/>
</dbReference>
<keyword evidence="1 2" id="KW-0175">Coiled coil</keyword>
<reference evidence="5" key="1">
    <citation type="submission" date="2025-08" db="UniProtKB">
        <authorList>
            <consortium name="RefSeq"/>
        </authorList>
    </citation>
    <scope>IDENTIFICATION</scope>
    <source>
        <tissue evidence="5">Muscle</tissue>
    </source>
</reference>
<proteinExistence type="predicted"/>
<dbReference type="InterPro" id="IPR021563">
    <property type="entry name" value="RILP_dimer"/>
</dbReference>
<evidence type="ECO:0000313" key="4">
    <source>
        <dbReference type="Proteomes" id="UP000694941"/>
    </source>
</evidence>
<evidence type="ECO:0000313" key="5">
    <source>
        <dbReference type="RefSeq" id="XP_022255655.1"/>
    </source>
</evidence>
<evidence type="ECO:0000259" key="3">
    <source>
        <dbReference type="PROSITE" id="PS51777"/>
    </source>
</evidence>
<dbReference type="SUPFAM" id="SSF161256">
    <property type="entry name" value="RILP dimerisation region"/>
    <property type="match status" value="1"/>
</dbReference>
<sequence>MCGLLGMVTVFVCGWAVAFFMRSKELEHIEDIWREETNQLSELVSKLKEENFRLSSSLKEKEDFLSEKSTSCFPDQELMVAQKLKEIVDRQREQLDQKDREIHQKCNDVESLQQQVQKLVHLNKDLRRKQKHQQSQMRTFVEEKAELQVRVEEHQKELQQLRERLGVAVKENLELAQAESKLVPDLRGKMVIDLDDPNRPRFTIDELKRIMFERNDLKARISELEDELAFFRPTPPPKSDNEGELERTIEELPVQGPINKEPEEKLFPWMKPSGIRRFFPSLSWPSLKLQ</sequence>
<keyword evidence="4" id="KW-1185">Reference proteome</keyword>
<dbReference type="PANTHER" id="PTHR21502">
    <property type="entry name" value="ZINC FINGER PROTEIN DZIP1"/>
    <property type="match status" value="1"/>
</dbReference>
<dbReference type="PANTHER" id="PTHR21502:SF4">
    <property type="entry name" value="RILP-LIKE PROTEIN HOMOLOG"/>
    <property type="match status" value="1"/>
</dbReference>
<feature type="coiled-coil region" evidence="2">
    <location>
        <begin position="81"/>
        <end position="171"/>
    </location>
</feature>
<gene>
    <name evidence="5" type="primary">LOC106471336</name>
</gene>
<organism evidence="4 5">
    <name type="scientific">Limulus polyphemus</name>
    <name type="common">Atlantic horseshoe crab</name>
    <dbReference type="NCBI Taxonomy" id="6850"/>
    <lineage>
        <taxon>Eukaryota</taxon>
        <taxon>Metazoa</taxon>
        <taxon>Ecdysozoa</taxon>
        <taxon>Arthropoda</taxon>
        <taxon>Chelicerata</taxon>
        <taxon>Merostomata</taxon>
        <taxon>Xiphosura</taxon>
        <taxon>Limulidae</taxon>
        <taxon>Limulus</taxon>
    </lineage>
</organism>
<feature type="domain" description="RH2" evidence="3">
    <location>
        <begin position="199"/>
        <end position="278"/>
    </location>
</feature>
<evidence type="ECO:0000256" key="1">
    <source>
        <dbReference type="ARBA" id="ARBA00023054"/>
    </source>
</evidence>
<dbReference type="Proteomes" id="UP000694941">
    <property type="component" value="Unplaced"/>
</dbReference>
<dbReference type="InterPro" id="IPR051241">
    <property type="entry name" value="DZIP_RILPL"/>
</dbReference>
<protein>
    <submittedName>
        <fullName evidence="5">RILP-like protein 1 isoform X2</fullName>
    </submittedName>
</protein>